<dbReference type="Pfam" id="PF02518">
    <property type="entry name" value="HATPase_c"/>
    <property type="match status" value="1"/>
</dbReference>
<evidence type="ECO:0000256" key="11">
    <source>
        <dbReference type="ARBA" id="ARBA00023012"/>
    </source>
</evidence>
<evidence type="ECO:0000256" key="8">
    <source>
        <dbReference type="ARBA" id="ARBA00022777"/>
    </source>
</evidence>
<dbReference type="Pfam" id="PF00672">
    <property type="entry name" value="HAMP"/>
    <property type="match status" value="1"/>
</dbReference>
<dbReference type="PRINTS" id="PR00344">
    <property type="entry name" value="BCTRLSENSOR"/>
</dbReference>
<organism evidence="18">
    <name type="scientific">hydrothermal vent metagenome</name>
    <dbReference type="NCBI Taxonomy" id="652676"/>
    <lineage>
        <taxon>unclassified sequences</taxon>
        <taxon>metagenomes</taxon>
        <taxon>ecological metagenomes</taxon>
    </lineage>
</organism>
<feature type="domain" description="PAS" evidence="15">
    <location>
        <begin position="560"/>
        <end position="613"/>
    </location>
</feature>
<comment type="subcellular location">
    <subcellularLocation>
        <location evidence="2">Membrane</location>
        <topology evidence="2">Multi-pass membrane protein</topology>
    </subcellularLocation>
</comment>
<dbReference type="InterPro" id="IPR050351">
    <property type="entry name" value="BphY/WalK/GraS-like"/>
</dbReference>
<keyword evidence="6 13" id="KW-0812">Transmembrane</keyword>
<dbReference type="InterPro" id="IPR000700">
    <property type="entry name" value="PAS-assoc_C"/>
</dbReference>
<evidence type="ECO:0000256" key="7">
    <source>
        <dbReference type="ARBA" id="ARBA00022741"/>
    </source>
</evidence>
<dbReference type="SMART" id="SM00065">
    <property type="entry name" value="GAF"/>
    <property type="match status" value="1"/>
</dbReference>
<dbReference type="PROSITE" id="PS50112">
    <property type="entry name" value="PAS"/>
    <property type="match status" value="2"/>
</dbReference>
<dbReference type="GO" id="GO:0005524">
    <property type="term" value="F:ATP binding"/>
    <property type="evidence" value="ECO:0007669"/>
    <property type="project" value="UniProtKB-KW"/>
</dbReference>
<dbReference type="SUPFAM" id="SSF55781">
    <property type="entry name" value="GAF domain-like"/>
    <property type="match status" value="1"/>
</dbReference>
<dbReference type="InterPro" id="IPR036890">
    <property type="entry name" value="HATPase_C_sf"/>
</dbReference>
<dbReference type="Gene3D" id="1.10.287.130">
    <property type="match status" value="1"/>
</dbReference>
<evidence type="ECO:0000256" key="4">
    <source>
        <dbReference type="ARBA" id="ARBA00022553"/>
    </source>
</evidence>
<dbReference type="AlphaFoldDB" id="A0A3B1D6U1"/>
<feature type="domain" description="PAC" evidence="16">
    <location>
        <begin position="335"/>
        <end position="391"/>
    </location>
</feature>
<dbReference type="GO" id="GO:0016020">
    <property type="term" value="C:membrane"/>
    <property type="evidence" value="ECO:0007669"/>
    <property type="project" value="UniProtKB-SubCell"/>
</dbReference>
<dbReference type="Gene3D" id="3.30.450.40">
    <property type="match status" value="1"/>
</dbReference>
<dbReference type="SMART" id="SM00388">
    <property type="entry name" value="HisKA"/>
    <property type="match status" value="1"/>
</dbReference>
<evidence type="ECO:0000256" key="13">
    <source>
        <dbReference type="SAM" id="Phobius"/>
    </source>
</evidence>
<keyword evidence="4" id="KW-0597">Phosphoprotein</keyword>
<dbReference type="InterPro" id="IPR001610">
    <property type="entry name" value="PAC"/>
</dbReference>
<dbReference type="InterPro" id="IPR003018">
    <property type="entry name" value="GAF"/>
</dbReference>
<dbReference type="InterPro" id="IPR036097">
    <property type="entry name" value="HisK_dim/P_sf"/>
</dbReference>
<evidence type="ECO:0000256" key="12">
    <source>
        <dbReference type="ARBA" id="ARBA00023136"/>
    </source>
</evidence>
<dbReference type="PROSITE" id="PS50885">
    <property type="entry name" value="HAMP"/>
    <property type="match status" value="1"/>
</dbReference>
<proteinExistence type="predicted"/>
<reference evidence="18" key="1">
    <citation type="submission" date="2018-06" db="EMBL/GenBank/DDBJ databases">
        <authorList>
            <person name="Zhirakovskaya E."/>
        </authorList>
    </citation>
    <scope>NUCLEOTIDE SEQUENCE</scope>
</reference>
<feature type="domain" description="PAS" evidence="15">
    <location>
        <begin position="148"/>
        <end position="203"/>
    </location>
</feature>
<keyword evidence="10 13" id="KW-1133">Transmembrane helix</keyword>
<evidence type="ECO:0000256" key="2">
    <source>
        <dbReference type="ARBA" id="ARBA00004141"/>
    </source>
</evidence>
<dbReference type="EMBL" id="UOGI01000141">
    <property type="protein sequence ID" value="VAX32543.1"/>
    <property type="molecule type" value="Genomic_DNA"/>
</dbReference>
<keyword evidence="12 13" id="KW-0472">Membrane</keyword>
<sequence length="902" mass="101759">MFKIKLIYKFLVTFLIFSFALILPLSFSLRKDLKGMFTNMEVLIEKGKLNDARAIEDKLFQEIFTHLLSISFYAFFLAFILSIFFSRRFLNPVKALYDGAEAVKGGDLDIEIPVHSADELGEVTTIFNEMLTNLRAKTEELQNKDTYVKAMMDALWVVDINDVIVDINPAFTKMFGYERNQVVGSSIYDFLDTENAMIMKKELGLKRHRGEHSIYEVNITAKDGSQIPVLITGAPIIRDGEVVGKIGIIKDFREQAKLVRELKESRDYLETIMNSIEDSILIINSDYRILKANVAAITRYGNNITERKCHEITHNSSRPCWMEGEDCPIQGVFTNGGTWRTIHEHYDEGGNKRYAEVISSPIRNSEGKVVEALEIMRDVTERVKHMDEINRRNRELILLNSIASIINQSIKAEEIFTSVIDRLMEALDMDGGCVFIIDEETRTLKCSCHRGVSEQCTSTAISIKLGDDIPGRVAVTGEVMTSSNLSSDNRISNSLFKDTNIKGYCCIPVKGKERVLGVYCLFKFKEHFFTMEEERLLKAVGEMSGLALENIRLYEEMRIDRGLAEAILNAMSEGVCTVDTNGVIISANRSAERILGVSATRLAGRNYTEIFNEPAEGNACPVVKSLKGEKASAEFIQQKGKVIHVSSLPLLDSANRICGAVQVFRDVTGERETDRMKTDIICSVSHEFRTPLSAIVGLTEMLIDGDIESERARKYLLTIYEEGMRLSEMVSELLSISKIESGKETVRFSNIDFSELIESVKRVLDAPVTKKNISLFTGVDTETREFYGDREKLRQLLLNLLDNAIKYSDPGCYINLRVRYSGEYVILEVSDTGWGIPENDMANLSKRFYRGTHGERTKGTGLGLALCREIVRIHHGSIDIRSRLTKGTTVIVTLPYRRLNDA</sequence>
<evidence type="ECO:0000259" key="15">
    <source>
        <dbReference type="PROSITE" id="PS50112"/>
    </source>
</evidence>
<dbReference type="PROSITE" id="PS50109">
    <property type="entry name" value="HIS_KIN"/>
    <property type="match status" value="1"/>
</dbReference>
<accession>A0A3B1D6U1</accession>
<dbReference type="InterPro" id="IPR003660">
    <property type="entry name" value="HAMP_dom"/>
</dbReference>
<dbReference type="CDD" id="cd00130">
    <property type="entry name" value="PAS"/>
    <property type="match status" value="2"/>
</dbReference>
<dbReference type="InterPro" id="IPR004358">
    <property type="entry name" value="Sig_transdc_His_kin-like_C"/>
</dbReference>
<dbReference type="Pfam" id="PF13426">
    <property type="entry name" value="PAS_9"/>
    <property type="match status" value="2"/>
</dbReference>
<dbReference type="SMART" id="SM00086">
    <property type="entry name" value="PAC"/>
    <property type="match status" value="2"/>
</dbReference>
<dbReference type="FunFam" id="3.30.565.10:FF:000006">
    <property type="entry name" value="Sensor histidine kinase WalK"/>
    <property type="match status" value="1"/>
</dbReference>
<dbReference type="SUPFAM" id="SSF47384">
    <property type="entry name" value="Homodimeric domain of signal transducing histidine kinase"/>
    <property type="match status" value="1"/>
</dbReference>
<dbReference type="Gene3D" id="3.30.450.20">
    <property type="entry name" value="PAS domain"/>
    <property type="match status" value="3"/>
</dbReference>
<dbReference type="SMART" id="SM00091">
    <property type="entry name" value="PAS"/>
    <property type="match status" value="3"/>
</dbReference>
<keyword evidence="9" id="KW-0067">ATP-binding</keyword>
<protein>
    <recommendedName>
        <fullName evidence="3">histidine kinase</fullName>
        <ecNumber evidence="3">2.7.13.3</ecNumber>
    </recommendedName>
</protein>
<keyword evidence="11" id="KW-0902">Two-component regulatory system</keyword>
<dbReference type="InterPro" id="IPR000014">
    <property type="entry name" value="PAS"/>
</dbReference>
<dbReference type="Gene3D" id="6.10.340.10">
    <property type="match status" value="1"/>
</dbReference>
<feature type="domain" description="Histidine kinase" evidence="14">
    <location>
        <begin position="683"/>
        <end position="898"/>
    </location>
</feature>
<feature type="transmembrane region" description="Helical" evidence="13">
    <location>
        <begin position="6"/>
        <end position="27"/>
    </location>
</feature>
<feature type="domain" description="HAMP" evidence="17">
    <location>
        <begin position="87"/>
        <end position="139"/>
    </location>
</feature>
<dbReference type="GO" id="GO:0000156">
    <property type="term" value="F:phosphorelay response regulator activity"/>
    <property type="evidence" value="ECO:0007669"/>
    <property type="project" value="TreeGrafter"/>
</dbReference>
<evidence type="ECO:0000313" key="18">
    <source>
        <dbReference type="EMBL" id="VAX32543.1"/>
    </source>
</evidence>
<dbReference type="SMART" id="SM00304">
    <property type="entry name" value="HAMP"/>
    <property type="match status" value="1"/>
</dbReference>
<dbReference type="InterPro" id="IPR035965">
    <property type="entry name" value="PAS-like_dom_sf"/>
</dbReference>
<dbReference type="CDD" id="cd00075">
    <property type="entry name" value="HATPase"/>
    <property type="match status" value="1"/>
</dbReference>
<evidence type="ECO:0000256" key="3">
    <source>
        <dbReference type="ARBA" id="ARBA00012438"/>
    </source>
</evidence>
<dbReference type="PROSITE" id="PS50113">
    <property type="entry name" value="PAC"/>
    <property type="match status" value="2"/>
</dbReference>
<evidence type="ECO:0000256" key="9">
    <source>
        <dbReference type="ARBA" id="ARBA00022840"/>
    </source>
</evidence>
<evidence type="ECO:0000256" key="1">
    <source>
        <dbReference type="ARBA" id="ARBA00000085"/>
    </source>
</evidence>
<dbReference type="InterPro" id="IPR013656">
    <property type="entry name" value="PAS_4"/>
</dbReference>
<keyword evidence="5 18" id="KW-0808">Transferase</keyword>
<dbReference type="Pfam" id="PF08448">
    <property type="entry name" value="PAS_4"/>
    <property type="match status" value="1"/>
</dbReference>
<feature type="transmembrane region" description="Helical" evidence="13">
    <location>
        <begin position="63"/>
        <end position="85"/>
    </location>
</feature>
<dbReference type="CDD" id="cd00082">
    <property type="entry name" value="HisKA"/>
    <property type="match status" value="1"/>
</dbReference>
<dbReference type="GO" id="GO:0030295">
    <property type="term" value="F:protein kinase activator activity"/>
    <property type="evidence" value="ECO:0007669"/>
    <property type="project" value="TreeGrafter"/>
</dbReference>
<feature type="domain" description="PAC" evidence="16">
    <location>
        <begin position="213"/>
        <end position="264"/>
    </location>
</feature>
<dbReference type="InterPro" id="IPR003594">
    <property type="entry name" value="HATPase_dom"/>
</dbReference>
<dbReference type="Pfam" id="PF00512">
    <property type="entry name" value="HisKA"/>
    <property type="match status" value="1"/>
</dbReference>
<evidence type="ECO:0000259" key="16">
    <source>
        <dbReference type="PROSITE" id="PS50113"/>
    </source>
</evidence>
<name>A0A3B1D6U1_9ZZZZ</name>
<evidence type="ECO:0000256" key="10">
    <source>
        <dbReference type="ARBA" id="ARBA00022989"/>
    </source>
</evidence>
<dbReference type="Pfam" id="PF13185">
    <property type="entry name" value="GAF_2"/>
    <property type="match status" value="1"/>
</dbReference>
<dbReference type="PANTHER" id="PTHR42878">
    <property type="entry name" value="TWO-COMPONENT HISTIDINE KINASE"/>
    <property type="match status" value="1"/>
</dbReference>
<dbReference type="InterPro" id="IPR005467">
    <property type="entry name" value="His_kinase_dom"/>
</dbReference>
<gene>
    <name evidence="18" type="ORF">MNBD_NITROSPIRAE03-2016</name>
</gene>
<dbReference type="InterPro" id="IPR003661">
    <property type="entry name" value="HisK_dim/P_dom"/>
</dbReference>
<evidence type="ECO:0000259" key="14">
    <source>
        <dbReference type="PROSITE" id="PS50109"/>
    </source>
</evidence>
<keyword evidence="8" id="KW-0418">Kinase</keyword>
<dbReference type="GO" id="GO:0007234">
    <property type="term" value="P:osmosensory signaling via phosphorelay pathway"/>
    <property type="evidence" value="ECO:0007669"/>
    <property type="project" value="TreeGrafter"/>
</dbReference>
<keyword evidence="7" id="KW-0547">Nucleotide-binding</keyword>
<evidence type="ECO:0000256" key="5">
    <source>
        <dbReference type="ARBA" id="ARBA00022679"/>
    </source>
</evidence>
<dbReference type="PANTHER" id="PTHR42878:SF7">
    <property type="entry name" value="SENSOR HISTIDINE KINASE GLRK"/>
    <property type="match status" value="1"/>
</dbReference>
<dbReference type="SMART" id="SM00387">
    <property type="entry name" value="HATPase_c"/>
    <property type="match status" value="1"/>
</dbReference>
<dbReference type="NCBIfam" id="TIGR00229">
    <property type="entry name" value="sensory_box"/>
    <property type="match status" value="3"/>
</dbReference>
<comment type="catalytic activity">
    <reaction evidence="1">
        <text>ATP + protein L-histidine = ADP + protein N-phospho-L-histidine.</text>
        <dbReference type="EC" id="2.7.13.3"/>
    </reaction>
</comment>
<dbReference type="SUPFAM" id="SSF55785">
    <property type="entry name" value="PYP-like sensor domain (PAS domain)"/>
    <property type="match status" value="3"/>
</dbReference>
<evidence type="ECO:0000259" key="17">
    <source>
        <dbReference type="PROSITE" id="PS50885"/>
    </source>
</evidence>
<dbReference type="GO" id="GO:0000155">
    <property type="term" value="F:phosphorelay sensor kinase activity"/>
    <property type="evidence" value="ECO:0007669"/>
    <property type="project" value="InterPro"/>
</dbReference>
<dbReference type="SUPFAM" id="SSF55874">
    <property type="entry name" value="ATPase domain of HSP90 chaperone/DNA topoisomerase II/histidine kinase"/>
    <property type="match status" value="1"/>
</dbReference>
<dbReference type="InterPro" id="IPR029016">
    <property type="entry name" value="GAF-like_dom_sf"/>
</dbReference>
<dbReference type="CDD" id="cd06225">
    <property type="entry name" value="HAMP"/>
    <property type="match status" value="1"/>
</dbReference>
<dbReference type="SUPFAM" id="SSF158472">
    <property type="entry name" value="HAMP domain-like"/>
    <property type="match status" value="1"/>
</dbReference>
<evidence type="ECO:0000256" key="6">
    <source>
        <dbReference type="ARBA" id="ARBA00022692"/>
    </source>
</evidence>
<dbReference type="Gene3D" id="3.30.565.10">
    <property type="entry name" value="Histidine kinase-like ATPase, C-terminal domain"/>
    <property type="match status" value="1"/>
</dbReference>
<dbReference type="EC" id="2.7.13.3" evidence="3"/>